<dbReference type="EMBL" id="BQNB010009146">
    <property type="protein sequence ID" value="GJS59382.1"/>
    <property type="molecule type" value="Genomic_DNA"/>
</dbReference>
<evidence type="ECO:0000313" key="1">
    <source>
        <dbReference type="EMBL" id="GJS59382.1"/>
    </source>
</evidence>
<keyword evidence="2" id="KW-1185">Reference proteome</keyword>
<reference evidence="1" key="1">
    <citation type="journal article" date="2022" name="Int. J. Mol. Sci.">
        <title>Draft Genome of Tanacetum Coccineum: Genomic Comparison of Closely Related Tanacetum-Family Plants.</title>
        <authorList>
            <person name="Yamashiro T."/>
            <person name="Shiraishi A."/>
            <person name="Nakayama K."/>
            <person name="Satake H."/>
        </authorList>
    </citation>
    <scope>NUCLEOTIDE SEQUENCE</scope>
</reference>
<name>A0ABQ4X2M7_9ASTR</name>
<accession>A0ABQ4X2M7</accession>
<evidence type="ECO:0000313" key="2">
    <source>
        <dbReference type="Proteomes" id="UP001151760"/>
    </source>
</evidence>
<reference evidence="1" key="2">
    <citation type="submission" date="2022-01" db="EMBL/GenBank/DDBJ databases">
        <authorList>
            <person name="Yamashiro T."/>
            <person name="Shiraishi A."/>
            <person name="Satake H."/>
            <person name="Nakayama K."/>
        </authorList>
    </citation>
    <scope>NUCLEOTIDE SEQUENCE</scope>
</reference>
<organism evidence="1 2">
    <name type="scientific">Tanacetum coccineum</name>
    <dbReference type="NCBI Taxonomy" id="301880"/>
    <lineage>
        <taxon>Eukaryota</taxon>
        <taxon>Viridiplantae</taxon>
        <taxon>Streptophyta</taxon>
        <taxon>Embryophyta</taxon>
        <taxon>Tracheophyta</taxon>
        <taxon>Spermatophyta</taxon>
        <taxon>Magnoliopsida</taxon>
        <taxon>eudicotyledons</taxon>
        <taxon>Gunneridae</taxon>
        <taxon>Pentapetalae</taxon>
        <taxon>asterids</taxon>
        <taxon>campanulids</taxon>
        <taxon>Asterales</taxon>
        <taxon>Asteraceae</taxon>
        <taxon>Asteroideae</taxon>
        <taxon>Anthemideae</taxon>
        <taxon>Anthemidinae</taxon>
        <taxon>Tanacetum</taxon>
    </lineage>
</organism>
<comment type="caution">
    <text evidence="1">The sequence shown here is derived from an EMBL/GenBank/DDBJ whole genome shotgun (WGS) entry which is preliminary data.</text>
</comment>
<proteinExistence type="predicted"/>
<dbReference type="Proteomes" id="UP001151760">
    <property type="component" value="Unassembled WGS sequence"/>
</dbReference>
<gene>
    <name evidence="1" type="ORF">Tco_0654166</name>
</gene>
<protein>
    <submittedName>
        <fullName evidence="1">Uncharacterized protein</fullName>
    </submittedName>
</protein>
<sequence>MAYNPETAEANYLDAVRALEEADFPLVHLLKSKKDSGRMRSLDVFYWYVPFGKLPEAAYLQSLGWILVVFEFVCSFSKRLLNFIRSFPLRSKFAFILGTTCFIAAVDDIARLETCAADF</sequence>